<organism evidence="2 3">
    <name type="scientific">Triparma columacea</name>
    <dbReference type="NCBI Taxonomy" id="722753"/>
    <lineage>
        <taxon>Eukaryota</taxon>
        <taxon>Sar</taxon>
        <taxon>Stramenopiles</taxon>
        <taxon>Ochrophyta</taxon>
        <taxon>Bolidophyceae</taxon>
        <taxon>Parmales</taxon>
        <taxon>Triparmaceae</taxon>
        <taxon>Triparma</taxon>
    </lineage>
</organism>
<feature type="region of interest" description="Disordered" evidence="1">
    <location>
        <begin position="1"/>
        <end position="41"/>
    </location>
</feature>
<feature type="compositionally biased region" description="Low complexity" evidence="1">
    <location>
        <begin position="30"/>
        <end position="41"/>
    </location>
</feature>
<accession>A0A9W7GLG6</accession>
<evidence type="ECO:0000256" key="1">
    <source>
        <dbReference type="SAM" id="MobiDB-lite"/>
    </source>
</evidence>
<keyword evidence="3" id="KW-1185">Reference proteome</keyword>
<comment type="caution">
    <text evidence="2">The sequence shown here is derived from an EMBL/GenBank/DDBJ whole genome shotgun (WGS) entry which is preliminary data.</text>
</comment>
<name>A0A9W7GLG6_9STRA</name>
<dbReference type="InterPro" id="IPR036291">
    <property type="entry name" value="NAD(P)-bd_dom_sf"/>
</dbReference>
<dbReference type="EMBL" id="BRYA01000364">
    <property type="protein sequence ID" value="GMI47894.1"/>
    <property type="molecule type" value="Genomic_DNA"/>
</dbReference>
<dbReference type="AlphaFoldDB" id="A0A9W7GLG6"/>
<dbReference type="SUPFAM" id="SSF51735">
    <property type="entry name" value="NAD(P)-binding Rossmann-fold domains"/>
    <property type="match status" value="1"/>
</dbReference>
<evidence type="ECO:0000313" key="2">
    <source>
        <dbReference type="EMBL" id="GMI47894.1"/>
    </source>
</evidence>
<protein>
    <submittedName>
        <fullName evidence="2">Uncharacterized protein</fullName>
    </submittedName>
</protein>
<dbReference type="Proteomes" id="UP001165065">
    <property type="component" value="Unassembled WGS sequence"/>
</dbReference>
<proteinExistence type="predicted"/>
<dbReference type="OrthoDB" id="42270at2759"/>
<reference evidence="3" key="1">
    <citation type="journal article" date="2023" name="Commun. Biol.">
        <title>Genome analysis of Parmales, the sister group of diatoms, reveals the evolutionary specialization of diatoms from phago-mixotrophs to photoautotrophs.</title>
        <authorList>
            <person name="Ban H."/>
            <person name="Sato S."/>
            <person name="Yoshikawa S."/>
            <person name="Yamada K."/>
            <person name="Nakamura Y."/>
            <person name="Ichinomiya M."/>
            <person name="Sato N."/>
            <person name="Blanc-Mathieu R."/>
            <person name="Endo H."/>
            <person name="Kuwata A."/>
            <person name="Ogata H."/>
        </authorList>
    </citation>
    <scope>NUCLEOTIDE SEQUENCE [LARGE SCALE GENOMIC DNA]</scope>
</reference>
<sequence length="338" mass="37139">MLKQAAKLRQQAEDIKSALPPRPPPDPDTSDNTNDNDTKTYPNSVLIIGANGSLGSIITRQILRAFFPPPTPVPSSFRVYACVHDYSRSSLLSYEVGAEDGVGTIGPAWDPSSRDATFEYDSKTMSGYNLDKLTVKECEILSPLEVDEITRDVDAVVYVATDFKGNTPRAIINLDIGLLYRAVTKPMKGRVEIEGLRNVLEGMTRSRSRLGVGGGERKEYNELVLVSVAEGTLDDFVTPTGDFRSLKLEGEEMLKEFPSINSCVVRLGKFDDNFVEEGRELLFDIPDTTSTVDGGVGGEGNGKKRRRKINRRDAARAVVGAVRETEWTGKVVEVWTDG</sequence>
<gene>
    <name evidence="2" type="ORF">TrCOL_g4175</name>
</gene>
<dbReference type="Gene3D" id="3.40.50.720">
    <property type="entry name" value="NAD(P)-binding Rossmann-like Domain"/>
    <property type="match status" value="1"/>
</dbReference>
<evidence type="ECO:0000313" key="3">
    <source>
        <dbReference type="Proteomes" id="UP001165065"/>
    </source>
</evidence>